<dbReference type="InterPro" id="IPR041049">
    <property type="entry name" value="DUF5615"/>
</dbReference>
<dbReference type="KEGG" id="wna:KA717_39860"/>
<dbReference type="Proteomes" id="UP001065613">
    <property type="component" value="Chromosome"/>
</dbReference>
<name>A0A977KYR9_9CYAN</name>
<proteinExistence type="predicted"/>
<reference evidence="2" key="1">
    <citation type="submission" date="2021-04" db="EMBL/GenBank/DDBJ databases">
        <title>Genome sequence of Woronichinia naegeliana from Washington state freshwater lake bloom.</title>
        <authorList>
            <person name="Dreher T.W."/>
        </authorList>
    </citation>
    <scope>NUCLEOTIDE SEQUENCE</scope>
    <source>
        <strain evidence="2">WA131</strain>
    </source>
</reference>
<dbReference type="EMBL" id="CP073041">
    <property type="protein sequence ID" value="UXE61416.1"/>
    <property type="molecule type" value="Genomic_DNA"/>
</dbReference>
<dbReference type="Pfam" id="PF18480">
    <property type="entry name" value="DUF5615"/>
    <property type="match status" value="1"/>
</dbReference>
<evidence type="ECO:0000313" key="2">
    <source>
        <dbReference type="EMBL" id="UXE61416.1"/>
    </source>
</evidence>
<feature type="domain" description="DUF5615" evidence="1">
    <location>
        <begin position="1"/>
        <end position="109"/>
    </location>
</feature>
<sequence>MQFLANENFPLLSVRKLRHIGLDITSIMEDSPGIPDIEVLARAVRENRIILTFDRDYGELIFRRLLPKPMGVIYFRYQPLTPEEPYQHLKRLLNEQDLTLIGMFTVLDRNKLRQRTLQ</sequence>
<evidence type="ECO:0000259" key="1">
    <source>
        <dbReference type="Pfam" id="PF18480"/>
    </source>
</evidence>
<gene>
    <name evidence="2" type="ORF">KA717_39860</name>
</gene>
<protein>
    <submittedName>
        <fullName evidence="2">DUF5615 family PIN-like protein</fullName>
    </submittedName>
</protein>
<dbReference type="AlphaFoldDB" id="A0A977KYR9"/>
<organism evidence="2">
    <name type="scientific">Woronichinia naegeliana WA131</name>
    <dbReference type="NCBI Taxonomy" id="2824559"/>
    <lineage>
        <taxon>Bacteria</taxon>
        <taxon>Bacillati</taxon>
        <taxon>Cyanobacteriota</taxon>
        <taxon>Cyanophyceae</taxon>
        <taxon>Synechococcales</taxon>
        <taxon>Coelosphaeriaceae</taxon>
        <taxon>Woronichinia</taxon>
    </lineage>
</organism>
<accession>A0A977KYR9</accession>